<feature type="domain" description="Fibrinogen C-terminal" evidence="2">
    <location>
        <begin position="93"/>
        <end position="313"/>
    </location>
</feature>
<dbReference type="AlphaFoldDB" id="A0A7M5WVX1"/>
<dbReference type="EnsemblMetazoa" id="CLYHEMT013924.1">
    <property type="protein sequence ID" value="CLYHEMP013924.1"/>
    <property type="gene ID" value="CLYHEMG013924"/>
</dbReference>
<dbReference type="InterPro" id="IPR036056">
    <property type="entry name" value="Fibrinogen-like_C"/>
</dbReference>
<dbReference type="GO" id="GO:0005615">
    <property type="term" value="C:extracellular space"/>
    <property type="evidence" value="ECO:0007669"/>
    <property type="project" value="TreeGrafter"/>
</dbReference>
<feature type="chain" id="PRO_5029682915" description="Fibrinogen C-terminal domain-containing protein" evidence="1">
    <location>
        <begin position="19"/>
        <end position="313"/>
    </location>
</feature>
<dbReference type="PROSITE" id="PS51406">
    <property type="entry name" value="FIBRINOGEN_C_2"/>
    <property type="match status" value="1"/>
</dbReference>
<reference evidence="3" key="1">
    <citation type="submission" date="2021-01" db="UniProtKB">
        <authorList>
            <consortium name="EnsemblMetazoa"/>
        </authorList>
    </citation>
    <scope>IDENTIFICATION</scope>
</reference>
<evidence type="ECO:0000259" key="2">
    <source>
        <dbReference type="PROSITE" id="PS51406"/>
    </source>
</evidence>
<evidence type="ECO:0000313" key="4">
    <source>
        <dbReference type="Proteomes" id="UP000594262"/>
    </source>
</evidence>
<dbReference type="SUPFAM" id="SSF56496">
    <property type="entry name" value="Fibrinogen C-terminal domain-like"/>
    <property type="match status" value="1"/>
</dbReference>
<organism evidence="3 4">
    <name type="scientific">Clytia hemisphaerica</name>
    <dbReference type="NCBI Taxonomy" id="252671"/>
    <lineage>
        <taxon>Eukaryota</taxon>
        <taxon>Metazoa</taxon>
        <taxon>Cnidaria</taxon>
        <taxon>Hydrozoa</taxon>
        <taxon>Hydroidolina</taxon>
        <taxon>Leptothecata</taxon>
        <taxon>Obeliida</taxon>
        <taxon>Clytiidae</taxon>
        <taxon>Clytia</taxon>
    </lineage>
</organism>
<dbReference type="InterPro" id="IPR002181">
    <property type="entry name" value="Fibrinogen_a/b/g_C_dom"/>
</dbReference>
<sequence length="313" mass="36464">MKILLVLVLLVICSLLDSASIDHDVKMLKLQFKAMMKLQTMTNQKLIETMQELDALKMKDQTINGYCETKSSQCGSCYCVEDYNIFAKFYCDCRKKPVRRDCKEHYLNGERTNGLYRININTYGLMVAAYCDHTTDGGGWTLIQRRYDGTTNFFRDWKTFKEGFGQLQHEHWLGNDNLHLLTAQSVLTGSEVRFDLQSKDSSSWKHAKYSTFHIDSESNGYRLHIYGYSGDAGDGMTYQNGMKWTTSDQDNDLKSGENCAFVKHGAWWHKGNKSCSYNGLNSIWDKYGHENIWISFYWYDFRLSFSEMKVRRK</sequence>
<name>A0A7M5WVX1_9CNID</name>
<feature type="signal peptide" evidence="1">
    <location>
        <begin position="1"/>
        <end position="18"/>
    </location>
</feature>
<dbReference type="Proteomes" id="UP000594262">
    <property type="component" value="Unplaced"/>
</dbReference>
<dbReference type="PANTHER" id="PTHR19143">
    <property type="entry name" value="FIBRINOGEN/TENASCIN/ANGIOPOEITIN"/>
    <property type="match status" value="1"/>
</dbReference>
<accession>A0A7M5WVX1</accession>
<dbReference type="Gene3D" id="3.90.215.10">
    <property type="entry name" value="Gamma Fibrinogen, chain A, domain 1"/>
    <property type="match status" value="1"/>
</dbReference>
<evidence type="ECO:0000256" key="1">
    <source>
        <dbReference type="SAM" id="SignalP"/>
    </source>
</evidence>
<dbReference type="Pfam" id="PF00147">
    <property type="entry name" value="Fibrinogen_C"/>
    <property type="match status" value="1"/>
</dbReference>
<proteinExistence type="predicted"/>
<protein>
    <recommendedName>
        <fullName evidence="2">Fibrinogen C-terminal domain-containing protein</fullName>
    </recommendedName>
</protein>
<keyword evidence="4" id="KW-1185">Reference proteome</keyword>
<dbReference type="InterPro" id="IPR050373">
    <property type="entry name" value="Fibrinogen_C-term_domain"/>
</dbReference>
<dbReference type="InterPro" id="IPR014716">
    <property type="entry name" value="Fibrinogen_a/b/g_C_1"/>
</dbReference>
<dbReference type="CDD" id="cd00087">
    <property type="entry name" value="FReD"/>
    <property type="match status" value="1"/>
</dbReference>
<dbReference type="NCBIfam" id="NF040941">
    <property type="entry name" value="GGGWT_bact"/>
    <property type="match status" value="1"/>
</dbReference>
<dbReference type="SMART" id="SM00186">
    <property type="entry name" value="FBG"/>
    <property type="match status" value="1"/>
</dbReference>
<dbReference type="OrthoDB" id="10072423at2759"/>
<evidence type="ECO:0000313" key="3">
    <source>
        <dbReference type="EnsemblMetazoa" id="CLYHEMP013924.1"/>
    </source>
</evidence>
<keyword evidence="1" id="KW-0732">Signal</keyword>